<dbReference type="GO" id="GO:0000124">
    <property type="term" value="C:SAGA complex"/>
    <property type="evidence" value="ECO:0007669"/>
    <property type="project" value="InterPro"/>
</dbReference>
<evidence type="ECO:0000256" key="2">
    <source>
        <dbReference type="SAM" id="MobiDB-lite"/>
    </source>
</evidence>
<dbReference type="PANTHER" id="PTHR13526">
    <property type="entry name" value="TRANSCRIPTION FACTOR SPT20 HOMOLOG"/>
    <property type="match status" value="1"/>
</dbReference>
<evidence type="ECO:0000256" key="1">
    <source>
        <dbReference type="ARBA" id="ARBA00009112"/>
    </source>
</evidence>
<dbReference type="AlphaFoldDB" id="A0AAJ7WW84"/>
<dbReference type="PANTHER" id="PTHR13526:SF8">
    <property type="entry name" value="TRANSCRIPTION FACTOR SPT20 HOMOLOG"/>
    <property type="match status" value="1"/>
</dbReference>
<feature type="compositionally biased region" description="Polar residues" evidence="2">
    <location>
        <begin position="792"/>
        <end position="805"/>
    </location>
</feature>
<feature type="compositionally biased region" description="Low complexity" evidence="2">
    <location>
        <begin position="481"/>
        <end position="501"/>
    </location>
</feature>
<feature type="region of interest" description="Disordered" evidence="2">
    <location>
        <begin position="780"/>
        <end position="805"/>
    </location>
</feature>
<dbReference type="Proteomes" id="UP001318040">
    <property type="component" value="Chromosome 18"/>
</dbReference>
<dbReference type="Pfam" id="PF12090">
    <property type="entry name" value="Spt20_SEP"/>
    <property type="match status" value="1"/>
</dbReference>
<feature type="compositionally biased region" description="Low complexity" evidence="2">
    <location>
        <begin position="562"/>
        <end position="572"/>
    </location>
</feature>
<keyword evidence="4" id="KW-1185">Reference proteome</keyword>
<feature type="domain" description="Spt20-like SEP" evidence="3">
    <location>
        <begin position="79"/>
        <end position="224"/>
    </location>
</feature>
<dbReference type="CTD" id="55578"/>
<proteinExistence type="inferred from homology"/>
<feature type="region of interest" description="Disordered" evidence="2">
    <location>
        <begin position="460"/>
        <end position="585"/>
    </location>
</feature>
<dbReference type="InterPro" id="IPR046468">
    <property type="entry name" value="Spt20-like_SEP"/>
</dbReference>
<accession>A0AAJ7WW84</accession>
<dbReference type="GeneID" id="116943596"/>
<organism evidence="4 5">
    <name type="scientific">Petromyzon marinus</name>
    <name type="common">Sea lamprey</name>
    <dbReference type="NCBI Taxonomy" id="7757"/>
    <lineage>
        <taxon>Eukaryota</taxon>
        <taxon>Metazoa</taxon>
        <taxon>Chordata</taxon>
        <taxon>Craniata</taxon>
        <taxon>Vertebrata</taxon>
        <taxon>Cyclostomata</taxon>
        <taxon>Hyperoartia</taxon>
        <taxon>Petromyzontiformes</taxon>
        <taxon>Petromyzontidae</taxon>
        <taxon>Petromyzon</taxon>
    </lineage>
</organism>
<sequence>MVNQAKALEYALDRAEYIIECSRQRPPRRKTTAASAAKWKSLHQKMYDTYIEESEREPELKRLRRNVKLLEKVVNQERPSCLVVNLYPGNEGYSLLLRGKNGADSETMRLPYEEGELLEYLDAGELPPVLVDLLEKAQVNIFHSGCVIAEIRDYRQCNNMKGHMPDTKHVLLKPTTQTLICDINAITSDSHKWTQDDKLSLESHVLLAVTEPLCLDPSVTVTCVANRLLHHRQQLSTPPIRRCVKRHAWPAMMRQQEAASLAPPPELRLHTYLSRRRERRPPAPPPVELKLSRSSTSVDTWKQRPQQLSIPSELDIEKYFKVEPRIKTEDPTALPQETTPALEDEYQFEYEGGGGGDCISRLVICRSPGGGDACRGEIYAGTFPGRDDDEDGEMPSGAKFILASKEEANRFVSQLKDVIHADVRQPVNVKHISNGHGQKLTFINDHENQMLEPMVSSSVLGKGLRHRPPPIKLPGPGGSSSGSAGYSVFSPSGSSLKSSTSTPPPPGKSAGNRKHSADLVQQGLLSPPAMSPATSQRSGTPKPSTPTPTNTPSSTPHPPDTRTPTPTATPTMTPTPPDIGGGMGTSAALALQHQQQLSALVGPLGQSVAGFAQGGGSAGGVMMTIPIHSMAAAAAAAASVPGPVPGTVPPPCGSSPTQVMPGAALNLSNYLVCSGAQPLLTPGSSASTLTGLIGSPGALIHAAHTGAASPMAFGSLVAGAKSPQGMRAGMPGQLPMLQHVPGCPGMRMHGSPLAPPTPYGHKPGSLLHQAPFIFNSQLQQFHAQQQAGQPSPGHSLSAAQPTDQS</sequence>
<evidence type="ECO:0000313" key="4">
    <source>
        <dbReference type="Proteomes" id="UP001318040"/>
    </source>
</evidence>
<feature type="compositionally biased region" description="Polar residues" evidence="2">
    <location>
        <begin position="292"/>
        <end position="305"/>
    </location>
</feature>
<dbReference type="GO" id="GO:0006357">
    <property type="term" value="P:regulation of transcription by RNA polymerase II"/>
    <property type="evidence" value="ECO:0007669"/>
    <property type="project" value="TreeGrafter"/>
</dbReference>
<dbReference type="RefSeq" id="XP_032812464.1">
    <property type="nucleotide sequence ID" value="XM_032956573.1"/>
</dbReference>
<dbReference type="GO" id="GO:0003712">
    <property type="term" value="F:transcription coregulator activity"/>
    <property type="evidence" value="ECO:0007669"/>
    <property type="project" value="InterPro"/>
</dbReference>
<gene>
    <name evidence="5" type="primary">SUPT20H</name>
</gene>
<comment type="similarity">
    <text evidence="1">Belongs to the SPT20 family.</text>
</comment>
<protein>
    <submittedName>
        <fullName evidence="5">Transcription factor SPT20 homolog isoform X4</fullName>
    </submittedName>
</protein>
<feature type="region of interest" description="Disordered" evidence="2">
    <location>
        <begin position="273"/>
        <end position="305"/>
    </location>
</feature>
<evidence type="ECO:0000259" key="3">
    <source>
        <dbReference type="Pfam" id="PF12090"/>
    </source>
</evidence>
<dbReference type="InterPro" id="IPR021950">
    <property type="entry name" value="Spt20"/>
</dbReference>
<name>A0AAJ7WW84_PETMA</name>
<evidence type="ECO:0000313" key="5">
    <source>
        <dbReference type="RefSeq" id="XP_032812464.1"/>
    </source>
</evidence>
<reference evidence="5" key="1">
    <citation type="submission" date="2025-08" db="UniProtKB">
        <authorList>
            <consortium name="RefSeq"/>
        </authorList>
    </citation>
    <scope>IDENTIFICATION</scope>
    <source>
        <tissue evidence="5">Sperm</tissue>
    </source>
</reference>
<feature type="compositionally biased region" description="Low complexity" evidence="2">
    <location>
        <begin position="780"/>
        <end position="789"/>
    </location>
</feature>